<dbReference type="Proteomes" id="UP000737171">
    <property type="component" value="Unassembled WGS sequence"/>
</dbReference>
<evidence type="ECO:0000256" key="1">
    <source>
        <dbReference type="ARBA" id="ARBA00004370"/>
    </source>
</evidence>
<sequence>MPAVCLTHAFGLDALMGILLVDFLRYLLPAATLAGVLVLLPADWVASRRVSTREPAAGQPRREFLFSMSTVLIFSVVGALMVAGVQAGVLRMYQDVADHGWPYLIASLAALIVLHDAWFYWTHRLLHQRRVFRWAHRTHHQSVAPTPWAAYSFAPAEAVVQAVFLPLVLTVLPLHPSVIGIFLVHMIVRNVLGHAGVDLMPRAWLAGWWGRWLTTTLHHDMHHADGRFNRGLYFTWWDRLGGTEHPEYRQRLDEWLRRAGM</sequence>
<evidence type="ECO:0000259" key="6">
    <source>
        <dbReference type="Pfam" id="PF04116"/>
    </source>
</evidence>
<dbReference type="Pfam" id="PF04116">
    <property type="entry name" value="FA_hydroxylase"/>
    <property type="match status" value="1"/>
</dbReference>
<keyword evidence="8" id="KW-1185">Reference proteome</keyword>
<evidence type="ECO:0000313" key="8">
    <source>
        <dbReference type="Proteomes" id="UP000737171"/>
    </source>
</evidence>
<feature type="transmembrane region" description="Helical" evidence="5">
    <location>
        <begin position="23"/>
        <end position="44"/>
    </location>
</feature>
<keyword evidence="3 5" id="KW-1133">Transmembrane helix</keyword>
<feature type="transmembrane region" description="Helical" evidence="5">
    <location>
        <begin position="64"/>
        <end position="89"/>
    </location>
</feature>
<protein>
    <submittedName>
        <fullName evidence="7">Sterol desaturase family protein</fullName>
    </submittedName>
</protein>
<name>A0ABX2ESL5_9BURK</name>
<accession>A0ABX2ESL5</accession>
<evidence type="ECO:0000256" key="3">
    <source>
        <dbReference type="ARBA" id="ARBA00022989"/>
    </source>
</evidence>
<dbReference type="InterPro" id="IPR050307">
    <property type="entry name" value="Sterol_Desaturase_Related"/>
</dbReference>
<dbReference type="PANTHER" id="PTHR11863">
    <property type="entry name" value="STEROL DESATURASE"/>
    <property type="match status" value="1"/>
</dbReference>
<reference evidence="7 8" key="1">
    <citation type="submission" date="2020-05" db="EMBL/GenBank/DDBJ databases">
        <title>Aquincola sp. isolate from soil.</title>
        <authorList>
            <person name="Han J."/>
            <person name="Kim D.-U."/>
        </authorList>
    </citation>
    <scope>NUCLEOTIDE SEQUENCE [LARGE SCALE GENOMIC DNA]</scope>
    <source>
        <strain evidence="7 8">S2</strain>
    </source>
</reference>
<evidence type="ECO:0000256" key="2">
    <source>
        <dbReference type="ARBA" id="ARBA00022692"/>
    </source>
</evidence>
<comment type="subcellular location">
    <subcellularLocation>
        <location evidence="1">Membrane</location>
    </subcellularLocation>
</comment>
<dbReference type="EMBL" id="JABRWJ010000013">
    <property type="protein sequence ID" value="NRF71623.1"/>
    <property type="molecule type" value="Genomic_DNA"/>
</dbReference>
<organism evidence="7 8">
    <name type="scientific">Pseudaquabacterium terrae</name>
    <dbReference type="NCBI Taxonomy" id="2732868"/>
    <lineage>
        <taxon>Bacteria</taxon>
        <taxon>Pseudomonadati</taxon>
        <taxon>Pseudomonadota</taxon>
        <taxon>Betaproteobacteria</taxon>
        <taxon>Burkholderiales</taxon>
        <taxon>Sphaerotilaceae</taxon>
        <taxon>Pseudaquabacterium</taxon>
    </lineage>
</organism>
<gene>
    <name evidence="7" type="ORF">HLB44_32010</name>
</gene>
<feature type="transmembrane region" description="Helical" evidence="5">
    <location>
        <begin position="101"/>
        <end position="121"/>
    </location>
</feature>
<evidence type="ECO:0000313" key="7">
    <source>
        <dbReference type="EMBL" id="NRF71623.1"/>
    </source>
</evidence>
<comment type="caution">
    <text evidence="7">The sequence shown here is derived from an EMBL/GenBank/DDBJ whole genome shotgun (WGS) entry which is preliminary data.</text>
</comment>
<evidence type="ECO:0000256" key="4">
    <source>
        <dbReference type="ARBA" id="ARBA00023136"/>
    </source>
</evidence>
<feature type="domain" description="Fatty acid hydroxylase" evidence="6">
    <location>
        <begin position="109"/>
        <end position="243"/>
    </location>
</feature>
<evidence type="ECO:0000256" key="5">
    <source>
        <dbReference type="SAM" id="Phobius"/>
    </source>
</evidence>
<dbReference type="RefSeq" id="WP_173133214.1">
    <property type="nucleotide sequence ID" value="NZ_JABRWJ010000013.1"/>
</dbReference>
<proteinExistence type="predicted"/>
<dbReference type="InterPro" id="IPR006694">
    <property type="entry name" value="Fatty_acid_hydroxylase"/>
</dbReference>
<keyword evidence="4 5" id="KW-0472">Membrane</keyword>
<keyword evidence="2 5" id="KW-0812">Transmembrane</keyword>